<comment type="caution">
    <text evidence="1">The sequence shown here is derived from an EMBL/GenBank/DDBJ whole genome shotgun (WGS) entry which is preliminary data.</text>
</comment>
<dbReference type="EMBL" id="SNRW01000027">
    <property type="protein sequence ID" value="KAA6404122.1"/>
    <property type="molecule type" value="Genomic_DNA"/>
</dbReference>
<reference evidence="1 2" key="1">
    <citation type="submission" date="2019-03" db="EMBL/GenBank/DDBJ databases">
        <title>Single cell metagenomics reveals metabolic interactions within the superorganism composed of flagellate Streblomastix strix and complex community of Bacteroidetes bacteria on its surface.</title>
        <authorList>
            <person name="Treitli S.C."/>
            <person name="Kolisko M."/>
            <person name="Husnik F."/>
            <person name="Keeling P."/>
            <person name="Hampl V."/>
        </authorList>
    </citation>
    <scope>NUCLEOTIDE SEQUENCE [LARGE SCALE GENOMIC DNA]</scope>
    <source>
        <strain evidence="1">ST1C</strain>
    </source>
</reference>
<protein>
    <submittedName>
        <fullName evidence="1">Uncharacterized protein</fullName>
    </submittedName>
</protein>
<dbReference type="Proteomes" id="UP000324800">
    <property type="component" value="Unassembled WGS sequence"/>
</dbReference>
<dbReference type="AlphaFoldDB" id="A0A5J4XB23"/>
<evidence type="ECO:0000313" key="2">
    <source>
        <dbReference type="Proteomes" id="UP000324800"/>
    </source>
</evidence>
<name>A0A5J4XB23_9EUKA</name>
<accession>A0A5J4XB23</accession>
<evidence type="ECO:0000313" key="1">
    <source>
        <dbReference type="EMBL" id="KAA6404122.1"/>
    </source>
</evidence>
<organism evidence="1 2">
    <name type="scientific">Streblomastix strix</name>
    <dbReference type="NCBI Taxonomy" id="222440"/>
    <lineage>
        <taxon>Eukaryota</taxon>
        <taxon>Metamonada</taxon>
        <taxon>Preaxostyla</taxon>
        <taxon>Oxymonadida</taxon>
        <taxon>Streblomastigidae</taxon>
        <taxon>Streblomastix</taxon>
    </lineage>
</organism>
<sequence>MLPRAVHLYGSAIKKQRKQKWTQIRAIPKMRVSSIGYCTLQAHTQGTNSSHTVDLPLAQLNLDVFHSVRQFAPTVGINATIQHTKPQSFIQGYLMQVMEGFIGASLLELTSMQQIWRIHRFERQCNAQHELRSFYNTLDTGNRSATPIANLRDIRACPRFLIASAEVPGAWHSQNISHFGGQFDRNID</sequence>
<gene>
    <name evidence="1" type="ORF">EZS28_000350</name>
</gene>
<proteinExistence type="predicted"/>